<dbReference type="EMBL" id="VSRL01000068">
    <property type="protein sequence ID" value="NKE58929.1"/>
    <property type="molecule type" value="Genomic_DNA"/>
</dbReference>
<evidence type="ECO:0000313" key="5">
    <source>
        <dbReference type="Proteomes" id="UP001515943"/>
    </source>
</evidence>
<dbReference type="InterPro" id="IPR050832">
    <property type="entry name" value="Bact_Acetyltransf"/>
</dbReference>
<dbReference type="PROSITE" id="PS51186">
    <property type="entry name" value="GNAT"/>
    <property type="match status" value="2"/>
</dbReference>
<protein>
    <submittedName>
        <fullName evidence="4">GNAT family N-acetyltransferase</fullName>
    </submittedName>
</protein>
<reference evidence="4 5" key="1">
    <citation type="submission" date="2019-08" db="EMBL/GenBank/DDBJ databases">
        <title>Lentzea from Indian Himalayas.</title>
        <authorList>
            <person name="Mandal S."/>
            <person name="Mallick Gupta A."/>
            <person name="Maiti P.K."/>
            <person name="Sarkar J."/>
            <person name="Mandal S."/>
        </authorList>
    </citation>
    <scope>NUCLEOTIDE SEQUENCE [LARGE SCALE GENOMIC DNA]</scope>
    <source>
        <strain evidence="4 5">PSKA42</strain>
    </source>
</reference>
<keyword evidence="2" id="KW-0012">Acyltransferase</keyword>
<feature type="domain" description="N-acetyltransferase" evidence="3">
    <location>
        <begin position="202"/>
        <end position="353"/>
    </location>
</feature>
<dbReference type="PANTHER" id="PTHR43877">
    <property type="entry name" value="AMINOALKYLPHOSPHONATE N-ACETYLTRANSFERASE-RELATED-RELATED"/>
    <property type="match status" value="1"/>
</dbReference>
<dbReference type="PANTHER" id="PTHR43877:SF2">
    <property type="entry name" value="AMINOALKYLPHOSPHONATE N-ACETYLTRANSFERASE-RELATED"/>
    <property type="match status" value="1"/>
</dbReference>
<accession>A0ABX1FIW8</accession>
<dbReference type="InterPro" id="IPR016181">
    <property type="entry name" value="Acyl_CoA_acyltransferase"/>
</dbReference>
<keyword evidence="1" id="KW-0808">Transferase</keyword>
<evidence type="ECO:0000313" key="4">
    <source>
        <dbReference type="EMBL" id="NKE58929.1"/>
    </source>
</evidence>
<dbReference type="Proteomes" id="UP001515943">
    <property type="component" value="Unassembled WGS sequence"/>
</dbReference>
<evidence type="ECO:0000259" key="3">
    <source>
        <dbReference type="PROSITE" id="PS51186"/>
    </source>
</evidence>
<sequence length="353" mass="38172">MRSPVSSSHAGWRRRPGPGNALFGCWGHHLPVASVDVELVWRALTTADIPAVSALYGAAESVDDTGELLSEEDFAESFAESDLPGGSLAVLVDDVLAAYGLVALRDNPVGTHRVRLDGMVHPEFRRNGIGRQLLPRLVTMARELHAARHPAMPMVATTMVESRSAGHVALAESLGFSADRHFYELEVALGESLAQVPISSAYEIVPFSPARDDEVRQVCNAAFAAHWGSTERSPEEWAASFTNSKRFVPETSFLALEDGAVIGFVLARHYPVVEELTGVRELWIGDVGTLAEHRGRGVASALLSWTLAQAKAQGYDRAGLSVDTANPTRALGVYERAGFEVARTWIDYGLRSS</sequence>
<gene>
    <name evidence="4" type="ORF">FXN61_19775</name>
</gene>
<evidence type="ECO:0000256" key="1">
    <source>
        <dbReference type="ARBA" id="ARBA00022679"/>
    </source>
</evidence>
<comment type="caution">
    <text evidence="4">The sequence shown here is derived from an EMBL/GenBank/DDBJ whole genome shotgun (WGS) entry which is preliminary data.</text>
</comment>
<proteinExistence type="predicted"/>
<feature type="domain" description="N-acetyltransferase" evidence="3">
    <location>
        <begin position="39"/>
        <end position="194"/>
    </location>
</feature>
<dbReference type="SUPFAM" id="SSF55729">
    <property type="entry name" value="Acyl-CoA N-acyltransferases (Nat)"/>
    <property type="match status" value="2"/>
</dbReference>
<evidence type="ECO:0000256" key="2">
    <source>
        <dbReference type="ARBA" id="ARBA00023315"/>
    </source>
</evidence>
<keyword evidence="5" id="KW-1185">Reference proteome</keyword>
<dbReference type="CDD" id="cd04301">
    <property type="entry name" value="NAT_SF"/>
    <property type="match status" value="2"/>
</dbReference>
<organism evidence="4 5">
    <name type="scientific">Lentzea indica</name>
    <dbReference type="NCBI Taxonomy" id="2604800"/>
    <lineage>
        <taxon>Bacteria</taxon>
        <taxon>Bacillati</taxon>
        <taxon>Actinomycetota</taxon>
        <taxon>Actinomycetes</taxon>
        <taxon>Pseudonocardiales</taxon>
        <taxon>Pseudonocardiaceae</taxon>
        <taxon>Lentzea</taxon>
    </lineage>
</organism>
<dbReference type="Pfam" id="PF00583">
    <property type="entry name" value="Acetyltransf_1"/>
    <property type="match status" value="2"/>
</dbReference>
<dbReference type="InterPro" id="IPR000182">
    <property type="entry name" value="GNAT_dom"/>
</dbReference>
<name>A0ABX1FIW8_9PSEU</name>
<dbReference type="Gene3D" id="3.40.630.30">
    <property type="match status" value="1"/>
</dbReference>